<organism evidence="2 3">
    <name type="scientific">Undibacterium piscinae</name>
    <dbReference type="NCBI Taxonomy" id="2495591"/>
    <lineage>
        <taxon>Bacteria</taxon>
        <taxon>Pseudomonadati</taxon>
        <taxon>Pseudomonadota</taxon>
        <taxon>Betaproteobacteria</taxon>
        <taxon>Burkholderiales</taxon>
        <taxon>Oxalobacteraceae</taxon>
        <taxon>Undibacterium</taxon>
    </lineage>
</organism>
<keyword evidence="3" id="KW-1185">Reference proteome</keyword>
<dbReference type="AlphaFoldDB" id="A0A6M4A8W8"/>
<feature type="domain" description="BioF2-like acetyltransferase" evidence="1">
    <location>
        <begin position="7"/>
        <end position="49"/>
    </location>
</feature>
<evidence type="ECO:0000313" key="2">
    <source>
        <dbReference type="EMBL" id="QJQ07721.1"/>
    </source>
</evidence>
<dbReference type="InterPro" id="IPR016181">
    <property type="entry name" value="Acyl_CoA_acyltransferase"/>
</dbReference>
<dbReference type="Pfam" id="PF13480">
    <property type="entry name" value="Acetyltransf_6"/>
    <property type="match status" value="1"/>
</dbReference>
<dbReference type="KEGG" id="upi:EJG51_012440"/>
<keyword evidence="2" id="KW-0808">Transferase</keyword>
<reference evidence="2 3" key="1">
    <citation type="journal article" date="2019" name="Int. J. Syst. Evol. Microbiol.">
        <title>Undibacterium piscinae sp. nov., isolated from Korean shiner intestine.</title>
        <authorList>
            <person name="Lee S.Y."/>
            <person name="Kang W."/>
            <person name="Kim P.S."/>
            <person name="Kim H.S."/>
            <person name="Sung H."/>
            <person name="Shin N.R."/>
            <person name="Whon T.W."/>
            <person name="Yun J.H."/>
            <person name="Lee J.Y."/>
            <person name="Lee J.Y."/>
            <person name="Jung M.J."/>
            <person name="Jeong Y.S."/>
            <person name="Tak E.J."/>
            <person name="Han J.E."/>
            <person name="Hyun D.W."/>
            <person name="Kang M.S."/>
            <person name="Lee K.E."/>
            <person name="Lee B.H."/>
            <person name="Bae J.W."/>
        </authorList>
    </citation>
    <scope>NUCLEOTIDE SEQUENCE [LARGE SCALE GENOMIC DNA]</scope>
    <source>
        <strain evidence="2 3">S11R28</strain>
    </source>
</reference>
<proteinExistence type="predicted"/>
<gene>
    <name evidence="2" type="ORF">EJG51_012440</name>
</gene>
<dbReference type="SUPFAM" id="SSF55729">
    <property type="entry name" value="Acyl-CoA N-acyltransferases (Nat)"/>
    <property type="match status" value="1"/>
</dbReference>
<dbReference type="Proteomes" id="UP000274350">
    <property type="component" value="Chromosome"/>
</dbReference>
<dbReference type="GO" id="GO:0016740">
    <property type="term" value="F:transferase activity"/>
    <property type="evidence" value="ECO:0007669"/>
    <property type="project" value="UniProtKB-KW"/>
</dbReference>
<evidence type="ECO:0000313" key="3">
    <source>
        <dbReference type="Proteomes" id="UP000274350"/>
    </source>
</evidence>
<protein>
    <submittedName>
        <fullName evidence="2">GNAT family N-acetyltransferase</fullName>
    </submittedName>
</protein>
<dbReference type="EMBL" id="CP051152">
    <property type="protein sequence ID" value="QJQ07721.1"/>
    <property type="molecule type" value="Genomic_DNA"/>
</dbReference>
<accession>A0A6M4A8W8</accession>
<name>A0A6M4A8W8_9BURK</name>
<dbReference type="InterPro" id="IPR038740">
    <property type="entry name" value="BioF2-like_GNAT_dom"/>
</dbReference>
<sequence length="64" mass="7358">MYCPIVDDALIYAYLGYDPDYLKLSVGTVLQWLALQDMFAETRFKIFDFEIIDTIAPVCQELSA</sequence>
<evidence type="ECO:0000259" key="1">
    <source>
        <dbReference type="Pfam" id="PF13480"/>
    </source>
</evidence>